<dbReference type="Gene3D" id="3.40.630.40">
    <property type="entry name" value="Zn-dependent exopeptidases"/>
    <property type="match status" value="1"/>
</dbReference>
<dbReference type="EMBL" id="VUNQ01000059">
    <property type="protein sequence ID" value="MSU03198.1"/>
    <property type="molecule type" value="Genomic_DNA"/>
</dbReference>
<dbReference type="InterPro" id="IPR050695">
    <property type="entry name" value="N-acetylmuramoyl_amidase_3"/>
</dbReference>
<comment type="caution">
    <text evidence="3">The sequence shown here is derived from an EMBL/GenBank/DDBJ whole genome shotgun (WGS) entry which is preliminary data.</text>
</comment>
<dbReference type="RefSeq" id="WP_154442758.1">
    <property type="nucleotide sequence ID" value="NZ_VUNQ01000059.1"/>
</dbReference>
<dbReference type="GO" id="GO:0008745">
    <property type="term" value="F:N-acetylmuramoyl-L-alanine amidase activity"/>
    <property type="evidence" value="ECO:0007669"/>
    <property type="project" value="InterPro"/>
</dbReference>
<dbReference type="CDD" id="cd02696">
    <property type="entry name" value="MurNAc-LAA"/>
    <property type="match status" value="1"/>
</dbReference>
<organism evidence="3 4">
    <name type="scientific">Tissierella pigra</name>
    <dbReference type="NCBI Taxonomy" id="2607614"/>
    <lineage>
        <taxon>Bacteria</taxon>
        <taxon>Bacillati</taxon>
        <taxon>Bacillota</taxon>
        <taxon>Tissierellia</taxon>
        <taxon>Tissierellales</taxon>
        <taxon>Tissierellaceae</taxon>
        <taxon>Tissierella</taxon>
    </lineage>
</organism>
<dbReference type="GO" id="GO:0009253">
    <property type="term" value="P:peptidoglycan catabolic process"/>
    <property type="evidence" value="ECO:0007669"/>
    <property type="project" value="InterPro"/>
</dbReference>
<dbReference type="Pfam" id="PF01520">
    <property type="entry name" value="Amidase_3"/>
    <property type="match status" value="1"/>
</dbReference>
<dbReference type="GO" id="GO:0030288">
    <property type="term" value="C:outer membrane-bounded periplasmic space"/>
    <property type="evidence" value="ECO:0007669"/>
    <property type="project" value="TreeGrafter"/>
</dbReference>
<evidence type="ECO:0000256" key="1">
    <source>
        <dbReference type="ARBA" id="ARBA00022801"/>
    </source>
</evidence>
<evidence type="ECO:0000313" key="4">
    <source>
        <dbReference type="Proteomes" id="UP000469523"/>
    </source>
</evidence>
<protein>
    <submittedName>
        <fullName evidence="3">N-acetylmuramoyl-L-alanine amidase</fullName>
    </submittedName>
</protein>
<dbReference type="AlphaFoldDB" id="A0A6N7Y406"/>
<sequence>MKVFLDAGHGGKNPGALGNGLREKDIALSVTLKVGEILKRHNIRVIYSRTTDVFLELSERTSLANKANADIFISIHCNAAGNINGKGVETFSYPNSSKGIVLAKCIQDSILQSKVYTLDRGIKTANFAVLRQSNMPSALVELAFITNADDAKILKDKQEELALAVAKGIFNYSGIKYIEKTKELDCSPWAVDAMEWAMKLGLTDGTNPKEPISLERFITILYRHSRL</sequence>
<evidence type="ECO:0000313" key="3">
    <source>
        <dbReference type="EMBL" id="MSU03198.1"/>
    </source>
</evidence>
<dbReference type="Proteomes" id="UP000469523">
    <property type="component" value="Unassembled WGS sequence"/>
</dbReference>
<accession>A0A6N7Y406</accession>
<keyword evidence="1" id="KW-0378">Hydrolase</keyword>
<dbReference type="InterPro" id="IPR002508">
    <property type="entry name" value="MurNAc-LAA_cat"/>
</dbReference>
<dbReference type="PANTHER" id="PTHR30404:SF0">
    <property type="entry name" value="N-ACETYLMURAMOYL-L-ALANINE AMIDASE AMIC"/>
    <property type="match status" value="1"/>
</dbReference>
<dbReference type="SUPFAM" id="SSF53187">
    <property type="entry name" value="Zn-dependent exopeptidases"/>
    <property type="match status" value="1"/>
</dbReference>
<dbReference type="PANTHER" id="PTHR30404">
    <property type="entry name" value="N-ACETYLMURAMOYL-L-ALANINE AMIDASE"/>
    <property type="match status" value="1"/>
</dbReference>
<feature type="domain" description="MurNAc-LAA" evidence="2">
    <location>
        <begin position="61"/>
        <end position="170"/>
    </location>
</feature>
<keyword evidence="4" id="KW-1185">Reference proteome</keyword>
<gene>
    <name evidence="3" type="ORF">FYJ83_17190</name>
</gene>
<proteinExistence type="predicted"/>
<reference evidence="3 4" key="1">
    <citation type="submission" date="2019-09" db="EMBL/GenBank/DDBJ databases">
        <title>In-depth cultivation of the pig gut microbiome towards novel bacterial diversity and tailored functional studies.</title>
        <authorList>
            <person name="Wylensek D."/>
            <person name="Hitch T.C.A."/>
            <person name="Clavel T."/>
        </authorList>
    </citation>
    <scope>NUCLEOTIDE SEQUENCE [LARGE SCALE GENOMIC DNA]</scope>
    <source>
        <strain evidence="3 4">WCA3-693-APC-4?</strain>
    </source>
</reference>
<evidence type="ECO:0000259" key="2">
    <source>
        <dbReference type="SMART" id="SM00646"/>
    </source>
</evidence>
<name>A0A6N7Y406_9FIRM</name>
<dbReference type="SMART" id="SM00646">
    <property type="entry name" value="Ami_3"/>
    <property type="match status" value="1"/>
</dbReference>